<dbReference type="PANTHER" id="PTHR38703">
    <property type="entry name" value="CHROMOSOME 8, WHOLE GENOME SHOTGUN SEQUENCE"/>
    <property type="match status" value="1"/>
</dbReference>
<keyword evidence="3" id="KW-1185">Reference proteome</keyword>
<evidence type="ECO:0000256" key="1">
    <source>
        <dbReference type="SAM" id="MobiDB-lite"/>
    </source>
</evidence>
<protein>
    <recommendedName>
        <fullName evidence="4">Allergen</fullName>
    </recommendedName>
</protein>
<evidence type="ECO:0008006" key="4">
    <source>
        <dbReference type="Google" id="ProtNLM"/>
    </source>
</evidence>
<sequence>MQKAKQAVHDFISQDGKHTTTVHEDSRKAVTEEHVQPERLENVTTAVDKEVHQDHHHTTVQPIKHKEVLPEKHTHNVAPVEHKTFEHGNKDHVRSTLERDAAKYKYTSVTHDTKHTSTTAPVVEGQHTHHHVHEHIQPVIQKETVAPQVVHTTIPVHETHHAGAVHHGISILPAKTLDEFKNDRPLEGHSLRKVAEYEGCPTNYEGGHQRETLEGDKNMHMHTQNPKASRTAGLGSETGHHNREAIGGATTTSSSGLNENKTHMRSDLDGRTDQGHTTTGGLQGTKKVSLGDKLNPFKDADGDGKKGFMD</sequence>
<name>A0A507BFV6_9PEZI</name>
<accession>A0A507BFV6</accession>
<dbReference type="AlphaFoldDB" id="A0A507BFV6"/>
<dbReference type="Proteomes" id="UP000319257">
    <property type="component" value="Unassembled WGS sequence"/>
</dbReference>
<dbReference type="EMBL" id="SKBQ01000001">
    <property type="protein sequence ID" value="TPX15861.1"/>
    <property type="molecule type" value="Genomic_DNA"/>
</dbReference>
<feature type="region of interest" description="Disordered" evidence="1">
    <location>
        <begin position="1"/>
        <end position="34"/>
    </location>
</feature>
<gene>
    <name evidence="2" type="ORF">E0L32_000195</name>
</gene>
<dbReference type="OrthoDB" id="2118965at2759"/>
<dbReference type="STRING" id="1093900.A0A507BFV6"/>
<dbReference type="InParanoid" id="A0A507BFV6"/>
<dbReference type="GeneID" id="41967642"/>
<dbReference type="RefSeq" id="XP_030997572.1">
    <property type="nucleotide sequence ID" value="XM_031136075.1"/>
</dbReference>
<dbReference type="PANTHER" id="PTHR38703:SF1">
    <property type="entry name" value="ALLERGEN"/>
    <property type="match status" value="1"/>
</dbReference>
<proteinExistence type="predicted"/>
<feature type="compositionally biased region" description="Basic and acidic residues" evidence="1">
    <location>
        <begin position="15"/>
        <end position="34"/>
    </location>
</feature>
<reference evidence="2 3" key="1">
    <citation type="submission" date="2019-06" db="EMBL/GenBank/DDBJ databases">
        <title>Draft genome sequence of the filamentous fungus Phialemoniopsis curvata isolated from diesel fuel.</title>
        <authorList>
            <person name="Varaljay V.A."/>
            <person name="Lyon W.J."/>
            <person name="Crouch A.L."/>
            <person name="Drake C.E."/>
            <person name="Hollomon J.M."/>
            <person name="Nadeau L.J."/>
            <person name="Nunn H.S."/>
            <person name="Stevenson B.S."/>
            <person name="Bojanowski C.L."/>
            <person name="Crookes-Goodson W.J."/>
        </authorList>
    </citation>
    <scope>NUCLEOTIDE SEQUENCE [LARGE SCALE GENOMIC DNA]</scope>
    <source>
        <strain evidence="2 3">D216</strain>
    </source>
</reference>
<comment type="caution">
    <text evidence="2">The sequence shown here is derived from an EMBL/GenBank/DDBJ whole genome shotgun (WGS) entry which is preliminary data.</text>
</comment>
<feature type="region of interest" description="Disordered" evidence="1">
    <location>
        <begin position="219"/>
        <end position="310"/>
    </location>
</feature>
<feature type="compositionally biased region" description="Basic and acidic residues" evidence="1">
    <location>
        <begin position="260"/>
        <end position="274"/>
    </location>
</feature>
<feature type="compositionally biased region" description="Polar residues" evidence="1">
    <location>
        <begin position="249"/>
        <end position="259"/>
    </location>
</feature>
<organism evidence="2 3">
    <name type="scientific">Thyridium curvatum</name>
    <dbReference type="NCBI Taxonomy" id="1093900"/>
    <lineage>
        <taxon>Eukaryota</taxon>
        <taxon>Fungi</taxon>
        <taxon>Dikarya</taxon>
        <taxon>Ascomycota</taxon>
        <taxon>Pezizomycotina</taxon>
        <taxon>Sordariomycetes</taxon>
        <taxon>Sordariomycetidae</taxon>
        <taxon>Thyridiales</taxon>
        <taxon>Thyridiaceae</taxon>
        <taxon>Thyridium</taxon>
    </lineage>
</organism>
<feature type="compositionally biased region" description="Basic and acidic residues" evidence="1">
    <location>
        <begin position="295"/>
        <end position="310"/>
    </location>
</feature>
<evidence type="ECO:0000313" key="3">
    <source>
        <dbReference type="Proteomes" id="UP000319257"/>
    </source>
</evidence>
<evidence type="ECO:0000313" key="2">
    <source>
        <dbReference type="EMBL" id="TPX15861.1"/>
    </source>
</evidence>